<reference evidence="1" key="1">
    <citation type="submission" date="2021-06" db="EMBL/GenBank/DDBJ databases">
        <authorList>
            <person name="Kallberg Y."/>
            <person name="Tangrot J."/>
            <person name="Rosling A."/>
        </authorList>
    </citation>
    <scope>NUCLEOTIDE SEQUENCE</scope>
    <source>
        <strain evidence="1">28 12/20/2015</strain>
    </source>
</reference>
<protein>
    <submittedName>
        <fullName evidence="1">11083_t:CDS:1</fullName>
    </submittedName>
</protein>
<proteinExistence type="predicted"/>
<dbReference type="EMBL" id="CAJVPW010069687">
    <property type="protein sequence ID" value="CAG8791584.1"/>
    <property type="molecule type" value="Genomic_DNA"/>
</dbReference>
<dbReference type="Proteomes" id="UP000789366">
    <property type="component" value="Unassembled WGS sequence"/>
</dbReference>
<feature type="non-terminal residue" evidence="1">
    <location>
        <position position="108"/>
    </location>
</feature>
<organism evidence="1 2">
    <name type="scientific">Cetraspora pellucida</name>
    <dbReference type="NCBI Taxonomy" id="1433469"/>
    <lineage>
        <taxon>Eukaryota</taxon>
        <taxon>Fungi</taxon>
        <taxon>Fungi incertae sedis</taxon>
        <taxon>Mucoromycota</taxon>
        <taxon>Glomeromycotina</taxon>
        <taxon>Glomeromycetes</taxon>
        <taxon>Diversisporales</taxon>
        <taxon>Gigasporaceae</taxon>
        <taxon>Cetraspora</taxon>
    </lineage>
</organism>
<evidence type="ECO:0000313" key="1">
    <source>
        <dbReference type="EMBL" id="CAG8791584.1"/>
    </source>
</evidence>
<sequence>ILRTRLQNRNYTKTSTKQKNFHEVQFQKTVTKYQKGAAKVTTAEIDKWTNEIVSVHKDTIYNESKEKEEPNWMLRKRKLANYCESSSSASDSDLEYQEYQEYQEKSKI</sequence>
<accession>A0ACA9RG89</accession>
<comment type="caution">
    <text evidence="1">The sequence shown here is derived from an EMBL/GenBank/DDBJ whole genome shotgun (WGS) entry which is preliminary data.</text>
</comment>
<gene>
    <name evidence="1" type="ORF">SPELUC_LOCUS17278</name>
</gene>
<keyword evidence="2" id="KW-1185">Reference proteome</keyword>
<name>A0ACA9RG89_9GLOM</name>
<feature type="non-terminal residue" evidence="1">
    <location>
        <position position="1"/>
    </location>
</feature>
<evidence type="ECO:0000313" key="2">
    <source>
        <dbReference type="Proteomes" id="UP000789366"/>
    </source>
</evidence>